<dbReference type="InterPro" id="IPR010149">
    <property type="entry name" value="CRISPR-assoc_prot_Csm2_III-A"/>
</dbReference>
<comment type="function">
    <text evidence="1">This subunit may be involved in monitoring complementarity of crRNA and target RNA.</text>
</comment>
<dbReference type="STRING" id="537013.CLOSTMETH_02927"/>
<keyword evidence="5" id="KW-0051">Antiviral defense</keyword>
<dbReference type="GO" id="GO:0051607">
    <property type="term" value="P:defense response to virus"/>
    <property type="evidence" value="ECO:0007669"/>
    <property type="project" value="UniProtKB-KW"/>
</dbReference>
<evidence type="ECO:0000256" key="2">
    <source>
        <dbReference type="ARBA" id="ARBA00006896"/>
    </source>
</evidence>
<comment type="similarity">
    <text evidence="2">Belongs to the CRISPR-associated Csm2 family.</text>
</comment>
<evidence type="ECO:0000256" key="3">
    <source>
        <dbReference type="ARBA" id="ARBA00016118"/>
    </source>
</evidence>
<name>C0EGD4_9FIRM</name>
<dbReference type="Pfam" id="PF03750">
    <property type="entry name" value="Csm2_III-A"/>
    <property type="match status" value="1"/>
</dbReference>
<gene>
    <name evidence="8" type="primary">csm2</name>
    <name evidence="8" type="ORF">CLOSTMETH_02927</name>
</gene>
<evidence type="ECO:0000256" key="1">
    <source>
        <dbReference type="ARBA" id="ARBA00003640"/>
    </source>
</evidence>
<organism evidence="8 9">
    <name type="scientific">[Clostridium] methylpentosum DSM 5476</name>
    <dbReference type="NCBI Taxonomy" id="537013"/>
    <lineage>
        <taxon>Bacteria</taxon>
        <taxon>Bacillati</taxon>
        <taxon>Bacillota</taxon>
        <taxon>Clostridia</taxon>
        <taxon>Eubacteriales</taxon>
        <taxon>Oscillospiraceae</taxon>
        <taxon>Oscillospiraceae incertae sedis</taxon>
    </lineage>
</organism>
<sequence length="166" mass="19780">MNKFVNRKVEKTTNESQPQKQGKWNIDLDLSRDKLDFTKLAEKCMWDYMPKRKDEKKRPKSCDYGDLTVTQMRNMWGRVTAIYNQVRLQPSADNLSGEIQQQLRAFKIRLVYESARTPDVGEFCQTSSVLSALDQIGEDKDKFFRYVRYFEALVAYHYYYTKNRKD</sequence>
<dbReference type="EMBL" id="ACEC01000101">
    <property type="protein sequence ID" value="EEG29465.1"/>
    <property type="molecule type" value="Genomic_DNA"/>
</dbReference>
<evidence type="ECO:0000256" key="6">
    <source>
        <dbReference type="ARBA" id="ARBA00031723"/>
    </source>
</evidence>
<evidence type="ECO:0000313" key="8">
    <source>
        <dbReference type="EMBL" id="EEG29465.1"/>
    </source>
</evidence>
<dbReference type="Proteomes" id="UP000003340">
    <property type="component" value="Unassembled WGS sequence"/>
</dbReference>
<dbReference type="HOGENOM" id="CLU_131491_1_0_9"/>
<dbReference type="GO" id="GO:0003723">
    <property type="term" value="F:RNA binding"/>
    <property type="evidence" value="ECO:0007669"/>
    <property type="project" value="UniProtKB-KW"/>
</dbReference>
<evidence type="ECO:0000256" key="4">
    <source>
        <dbReference type="ARBA" id="ARBA00022884"/>
    </source>
</evidence>
<reference evidence="8 9" key="1">
    <citation type="submission" date="2009-01" db="EMBL/GenBank/DDBJ databases">
        <authorList>
            <person name="Fulton L."/>
            <person name="Clifton S."/>
            <person name="Fulton B."/>
            <person name="Xu J."/>
            <person name="Minx P."/>
            <person name="Pepin K.H."/>
            <person name="Johnson M."/>
            <person name="Bhonagiri V."/>
            <person name="Nash W.E."/>
            <person name="Mardis E.R."/>
            <person name="Wilson R.K."/>
        </authorList>
    </citation>
    <scope>NUCLEOTIDE SEQUENCE [LARGE SCALE GENOMIC DNA]</scope>
    <source>
        <strain evidence="8 9">DSM 5476</strain>
    </source>
</reference>
<evidence type="ECO:0000256" key="7">
    <source>
        <dbReference type="SAM" id="MobiDB-lite"/>
    </source>
</evidence>
<feature type="region of interest" description="Disordered" evidence="7">
    <location>
        <begin position="1"/>
        <end position="22"/>
    </location>
</feature>
<protein>
    <recommendedName>
        <fullName evidence="3">CRISPR system Cms protein Csm2</fullName>
    </recommendedName>
    <alternativeName>
        <fullName evidence="6">CRISPR type III A-associated protein Csm2</fullName>
    </alternativeName>
</protein>
<dbReference type="AlphaFoldDB" id="C0EGD4"/>
<keyword evidence="4" id="KW-0694">RNA-binding</keyword>
<evidence type="ECO:0000256" key="5">
    <source>
        <dbReference type="ARBA" id="ARBA00023118"/>
    </source>
</evidence>
<keyword evidence="9" id="KW-1185">Reference proteome</keyword>
<reference evidence="8 9" key="2">
    <citation type="submission" date="2009-02" db="EMBL/GenBank/DDBJ databases">
        <title>Draft genome sequence of Clostridium methylpentosum (DSM 5476).</title>
        <authorList>
            <person name="Sudarsanam P."/>
            <person name="Ley R."/>
            <person name="Guruge J."/>
            <person name="Turnbaugh P.J."/>
            <person name="Mahowald M."/>
            <person name="Liep D."/>
            <person name="Gordon J."/>
        </authorList>
    </citation>
    <scope>NUCLEOTIDE SEQUENCE [LARGE SCALE GENOMIC DNA]</scope>
    <source>
        <strain evidence="8 9">DSM 5476</strain>
    </source>
</reference>
<evidence type="ECO:0000313" key="9">
    <source>
        <dbReference type="Proteomes" id="UP000003340"/>
    </source>
</evidence>
<comment type="caution">
    <text evidence="8">The sequence shown here is derived from an EMBL/GenBank/DDBJ whole genome shotgun (WGS) entry which is preliminary data.</text>
</comment>
<dbReference type="eggNOG" id="COG1421">
    <property type="taxonomic scope" value="Bacteria"/>
</dbReference>
<dbReference type="NCBIfam" id="TIGR01870">
    <property type="entry name" value="cas_TM1810_Csm2"/>
    <property type="match status" value="1"/>
</dbReference>
<accession>C0EGD4</accession>
<proteinExistence type="inferred from homology"/>